<evidence type="ECO:0000256" key="3">
    <source>
        <dbReference type="ARBA" id="ARBA00012663"/>
    </source>
</evidence>
<dbReference type="InterPro" id="IPR008979">
    <property type="entry name" value="Galactose-bd-like_sf"/>
</dbReference>
<dbReference type="InterPro" id="IPR015882">
    <property type="entry name" value="HEX_bac_N"/>
</dbReference>
<dbReference type="PANTHER" id="PTHR22600">
    <property type="entry name" value="BETA-HEXOSAMINIDASE"/>
    <property type="match status" value="1"/>
</dbReference>
<evidence type="ECO:0000259" key="8">
    <source>
        <dbReference type="PROSITE" id="PS50022"/>
    </source>
</evidence>
<dbReference type="SUPFAM" id="SSF55545">
    <property type="entry name" value="beta-N-acetylhexosaminidase-like domain"/>
    <property type="match status" value="1"/>
</dbReference>
<sequence length="757" mass="85086">MLRSLILLLFTAFVGGLSAQQPLDLIPYPASVTRGTGTFTFDADTRLRTESAAQRQVADFFTKQYARATGWDLMAPGRGRKAITVRQDTALGDEAYRLDVNADGITVDAGSLHALVYGLQTLRQLLPPAFEDSTTVTDVAWEIPQLTIEDEPRFAWRGLMLDVSRHFFPVEYIKETIDRMAFLKLNTLHWHLVDDQGWRIEIKKYPRLTEMGAWRVDQEAIAWNARETNDPAAEATYGGYYTQAEISEVVDYAWRRGITVVPEIEMPAHVMSAIAAYPWLSCTEDTIAVPSGGVWPITEIYCAGKESTFTFLENVLTEVMALFPSRYIHVGGDEATKTNWELCPHCQRRIEAEGLAGTDELQSYFIRRIERFLSELGRTLLGWDEILEGGLAPGATVMSWRGMQGGWEASKEGHDVVMTPTSHAYFDYYQGNPDYEPTAFGAFTYLNTVYGFEPTLDSMTQAQRDRVLGGQANLWSEYVPTPAHSEYMLYPRLWATAEVLWSPRSVRDWADFSTRTRRMFPRFDRMGINYAKSAYQVTMEPQVDPAAPSVSLRLASEFPDTRIRYTTDGQPVTAASPLYDGPVRLSSTATVKAVVFEDGKPVTRPTEKSYVFHEAVNARATFEPTYHQAYSGQGDVTPVNILRGSKDFHDGQWLGWLNTDVTIELDLGEAKEISSVQLGFLESQGAGIYFPTSVAVSVSEDGQTYTETGTFTRELQSAPETTIEDFGVDFPARPARYLRLRVAHGRSWLFLDEVLVR</sequence>
<dbReference type="GO" id="GO:0016020">
    <property type="term" value="C:membrane"/>
    <property type="evidence" value="ECO:0007669"/>
    <property type="project" value="TreeGrafter"/>
</dbReference>
<feature type="active site" description="Proton donor" evidence="6">
    <location>
        <position position="334"/>
    </location>
</feature>
<dbReference type="SUPFAM" id="SSF51445">
    <property type="entry name" value="(Trans)glycosidases"/>
    <property type="match status" value="1"/>
</dbReference>
<dbReference type="OrthoDB" id="9763537at2"/>
<evidence type="ECO:0000313" key="10">
    <source>
        <dbReference type="Proteomes" id="UP000237662"/>
    </source>
</evidence>
<evidence type="ECO:0000256" key="5">
    <source>
        <dbReference type="ARBA" id="ARBA00023295"/>
    </source>
</evidence>
<dbReference type="Pfam" id="PF02838">
    <property type="entry name" value="Glyco_hydro_20b"/>
    <property type="match status" value="1"/>
</dbReference>
<dbReference type="Pfam" id="PF00754">
    <property type="entry name" value="F5_F8_type_C"/>
    <property type="match status" value="1"/>
</dbReference>
<dbReference type="Proteomes" id="UP000237662">
    <property type="component" value="Unassembled WGS sequence"/>
</dbReference>
<keyword evidence="7" id="KW-0732">Signal</keyword>
<evidence type="ECO:0000256" key="7">
    <source>
        <dbReference type="SAM" id="SignalP"/>
    </source>
</evidence>
<comment type="similarity">
    <text evidence="2">Belongs to the glycosyl hydrolase 20 family.</text>
</comment>
<dbReference type="Gene3D" id="2.60.120.260">
    <property type="entry name" value="Galactose-binding domain-like"/>
    <property type="match status" value="1"/>
</dbReference>
<dbReference type="PROSITE" id="PS50022">
    <property type="entry name" value="FA58C_3"/>
    <property type="match status" value="1"/>
</dbReference>
<feature type="domain" description="F5/8 type C" evidence="8">
    <location>
        <begin position="609"/>
        <end position="757"/>
    </location>
</feature>
<gene>
    <name evidence="9" type="ORF">CLV84_0716</name>
</gene>
<evidence type="ECO:0000256" key="2">
    <source>
        <dbReference type="ARBA" id="ARBA00006285"/>
    </source>
</evidence>
<dbReference type="Gene3D" id="3.20.20.80">
    <property type="entry name" value="Glycosidases"/>
    <property type="match status" value="1"/>
</dbReference>
<dbReference type="RefSeq" id="WP_104418354.1">
    <property type="nucleotide sequence ID" value="NZ_PTJC01000005.1"/>
</dbReference>
<dbReference type="CDD" id="cd06563">
    <property type="entry name" value="GH20_chitobiase-like"/>
    <property type="match status" value="1"/>
</dbReference>
<dbReference type="InterPro" id="IPR000421">
    <property type="entry name" value="FA58C"/>
</dbReference>
<feature type="chain" id="PRO_5015455262" description="beta-N-acetylhexosaminidase" evidence="7">
    <location>
        <begin position="20"/>
        <end position="757"/>
    </location>
</feature>
<evidence type="ECO:0000256" key="4">
    <source>
        <dbReference type="ARBA" id="ARBA00022801"/>
    </source>
</evidence>
<dbReference type="InterPro" id="IPR017853">
    <property type="entry name" value="GH"/>
</dbReference>
<dbReference type="Pfam" id="PF13290">
    <property type="entry name" value="CHB_HEX_C_1"/>
    <property type="match status" value="1"/>
</dbReference>
<comment type="catalytic activity">
    <reaction evidence="1">
        <text>Hydrolysis of terminal non-reducing N-acetyl-D-hexosamine residues in N-acetyl-beta-D-hexosaminides.</text>
        <dbReference type="EC" id="3.2.1.52"/>
    </reaction>
</comment>
<evidence type="ECO:0000256" key="6">
    <source>
        <dbReference type="PIRSR" id="PIRSR625705-1"/>
    </source>
</evidence>
<dbReference type="EMBL" id="PTJC01000005">
    <property type="protein sequence ID" value="PPK87765.1"/>
    <property type="molecule type" value="Genomic_DNA"/>
</dbReference>
<dbReference type="SUPFAM" id="SSF49785">
    <property type="entry name" value="Galactose-binding domain-like"/>
    <property type="match status" value="1"/>
</dbReference>
<dbReference type="AlphaFoldDB" id="A0A2S6I8E8"/>
<dbReference type="Pfam" id="PF00728">
    <property type="entry name" value="Glyco_hydro_20"/>
    <property type="match status" value="1"/>
</dbReference>
<dbReference type="InterPro" id="IPR059177">
    <property type="entry name" value="GH29D-like_dom"/>
</dbReference>
<dbReference type="PANTHER" id="PTHR22600:SF57">
    <property type="entry name" value="BETA-N-ACETYLHEXOSAMINIDASE"/>
    <property type="match status" value="1"/>
</dbReference>
<dbReference type="InterPro" id="IPR025705">
    <property type="entry name" value="Beta_hexosaminidase_sua/sub"/>
</dbReference>
<evidence type="ECO:0000313" key="9">
    <source>
        <dbReference type="EMBL" id="PPK87765.1"/>
    </source>
</evidence>
<dbReference type="EC" id="3.2.1.52" evidence="3"/>
<comment type="caution">
    <text evidence="9">The sequence shown here is derived from an EMBL/GenBank/DDBJ whole genome shotgun (WGS) entry which is preliminary data.</text>
</comment>
<dbReference type="InterPro" id="IPR029018">
    <property type="entry name" value="Hex-like_dom2"/>
</dbReference>
<protein>
    <recommendedName>
        <fullName evidence="3">beta-N-acetylhexosaminidase</fullName>
        <ecNumber evidence="3">3.2.1.52</ecNumber>
    </recommendedName>
</protein>
<dbReference type="GO" id="GO:0005975">
    <property type="term" value="P:carbohydrate metabolic process"/>
    <property type="evidence" value="ECO:0007669"/>
    <property type="project" value="InterPro"/>
</dbReference>
<dbReference type="PRINTS" id="PR00738">
    <property type="entry name" value="GLHYDRLASE20"/>
</dbReference>
<dbReference type="GO" id="GO:0030203">
    <property type="term" value="P:glycosaminoglycan metabolic process"/>
    <property type="evidence" value="ECO:0007669"/>
    <property type="project" value="TreeGrafter"/>
</dbReference>
<organism evidence="9 10">
    <name type="scientific">Neolewinella xylanilytica</name>
    <dbReference type="NCBI Taxonomy" id="1514080"/>
    <lineage>
        <taxon>Bacteria</taxon>
        <taxon>Pseudomonadati</taxon>
        <taxon>Bacteroidota</taxon>
        <taxon>Saprospiria</taxon>
        <taxon>Saprospirales</taxon>
        <taxon>Lewinellaceae</taxon>
        <taxon>Neolewinella</taxon>
    </lineage>
</organism>
<dbReference type="InterPro" id="IPR015883">
    <property type="entry name" value="Glyco_hydro_20_cat"/>
</dbReference>
<dbReference type="GO" id="GO:0004563">
    <property type="term" value="F:beta-N-acetylhexosaminidase activity"/>
    <property type="evidence" value="ECO:0007669"/>
    <property type="project" value="UniProtKB-EC"/>
</dbReference>
<dbReference type="Gene3D" id="3.30.379.10">
    <property type="entry name" value="Chitobiase/beta-hexosaminidase domain 2-like"/>
    <property type="match status" value="1"/>
</dbReference>
<name>A0A2S6I8E8_9BACT</name>
<accession>A0A2S6I8E8</accession>
<keyword evidence="4" id="KW-0378">Hydrolase</keyword>
<proteinExistence type="inferred from homology"/>
<reference evidence="9 10" key="1">
    <citation type="submission" date="2018-02" db="EMBL/GenBank/DDBJ databases">
        <title>Genomic Encyclopedia of Archaeal and Bacterial Type Strains, Phase II (KMG-II): from individual species to whole genera.</title>
        <authorList>
            <person name="Goeker M."/>
        </authorList>
    </citation>
    <scope>NUCLEOTIDE SEQUENCE [LARGE SCALE GENOMIC DNA]</scope>
    <source>
        <strain evidence="9 10">DSM 29526</strain>
    </source>
</reference>
<feature type="signal peptide" evidence="7">
    <location>
        <begin position="1"/>
        <end position="19"/>
    </location>
</feature>
<keyword evidence="5" id="KW-0326">Glycosidase</keyword>
<keyword evidence="10" id="KW-1185">Reference proteome</keyword>
<evidence type="ECO:0000256" key="1">
    <source>
        <dbReference type="ARBA" id="ARBA00001231"/>
    </source>
</evidence>